<reference evidence="1 2" key="1">
    <citation type="journal article" date="2017" name="Curr. Biol.">
        <title>Genome architecture and evolution of a unichromosomal asexual nematode.</title>
        <authorList>
            <person name="Fradin H."/>
            <person name="Zegar C."/>
            <person name="Gutwein M."/>
            <person name="Lucas J."/>
            <person name="Kovtun M."/>
            <person name="Corcoran D."/>
            <person name="Baugh L.R."/>
            <person name="Kiontke K."/>
            <person name="Gunsalus K."/>
            <person name="Fitch D.H."/>
            <person name="Piano F."/>
        </authorList>
    </citation>
    <scope>NUCLEOTIDE SEQUENCE [LARGE SCALE GENOMIC DNA]</scope>
    <source>
        <strain evidence="1">PF1309</strain>
    </source>
</reference>
<name>A0A2A2KMA5_9BILA</name>
<gene>
    <name evidence="1" type="ORF">WR25_06362</name>
</gene>
<accession>A0A2A2KMA5</accession>
<proteinExistence type="predicted"/>
<protein>
    <submittedName>
        <fullName evidence="1">Uncharacterized protein</fullName>
    </submittedName>
</protein>
<keyword evidence="2" id="KW-1185">Reference proteome</keyword>
<dbReference type="Proteomes" id="UP000218231">
    <property type="component" value="Unassembled WGS sequence"/>
</dbReference>
<comment type="caution">
    <text evidence="1">The sequence shown here is derived from an EMBL/GenBank/DDBJ whole genome shotgun (WGS) entry which is preliminary data.</text>
</comment>
<evidence type="ECO:0000313" key="2">
    <source>
        <dbReference type="Proteomes" id="UP000218231"/>
    </source>
</evidence>
<organism evidence="1 2">
    <name type="scientific">Diploscapter pachys</name>
    <dbReference type="NCBI Taxonomy" id="2018661"/>
    <lineage>
        <taxon>Eukaryota</taxon>
        <taxon>Metazoa</taxon>
        <taxon>Ecdysozoa</taxon>
        <taxon>Nematoda</taxon>
        <taxon>Chromadorea</taxon>
        <taxon>Rhabditida</taxon>
        <taxon>Rhabditina</taxon>
        <taxon>Rhabditomorpha</taxon>
        <taxon>Rhabditoidea</taxon>
        <taxon>Rhabditidae</taxon>
        <taxon>Diploscapter</taxon>
    </lineage>
</organism>
<evidence type="ECO:0000313" key="1">
    <source>
        <dbReference type="EMBL" id="PAV75032.1"/>
    </source>
</evidence>
<sequence length="67" mass="7030">MCFKSTVFVDFKAVGEEKMTTKGKEFQSTSRTTAFLGLIGLIGLSEGKIGGFLCLSSVSSTISASKA</sequence>
<dbReference type="EMBL" id="LIAE01008224">
    <property type="protein sequence ID" value="PAV75032.1"/>
    <property type="molecule type" value="Genomic_DNA"/>
</dbReference>
<dbReference type="AlphaFoldDB" id="A0A2A2KMA5"/>